<name>A0A521AQ75_9SPHI</name>
<dbReference type="AlphaFoldDB" id="A0A521AQ75"/>
<gene>
    <name evidence="1" type="ORF">SAMN06265350_101313</name>
</gene>
<dbReference type="RefSeq" id="WP_142600872.1">
    <property type="nucleotide sequence ID" value="NZ_FXSZ01000001.1"/>
</dbReference>
<dbReference type="Proteomes" id="UP000315971">
    <property type="component" value="Unassembled WGS sequence"/>
</dbReference>
<dbReference type="OrthoDB" id="328886at2"/>
<evidence type="ECO:0000313" key="2">
    <source>
        <dbReference type="Proteomes" id="UP000315971"/>
    </source>
</evidence>
<keyword evidence="2" id="KW-1185">Reference proteome</keyword>
<proteinExistence type="predicted"/>
<protein>
    <submittedName>
        <fullName evidence="1">Uncharacterized protein</fullName>
    </submittedName>
</protein>
<organism evidence="1 2">
    <name type="scientific">Solitalea koreensis</name>
    <dbReference type="NCBI Taxonomy" id="543615"/>
    <lineage>
        <taxon>Bacteria</taxon>
        <taxon>Pseudomonadati</taxon>
        <taxon>Bacteroidota</taxon>
        <taxon>Sphingobacteriia</taxon>
        <taxon>Sphingobacteriales</taxon>
        <taxon>Sphingobacteriaceae</taxon>
        <taxon>Solitalea</taxon>
    </lineage>
</organism>
<accession>A0A521AQ75</accession>
<reference evidence="1 2" key="1">
    <citation type="submission" date="2017-05" db="EMBL/GenBank/DDBJ databases">
        <authorList>
            <person name="Varghese N."/>
            <person name="Submissions S."/>
        </authorList>
    </citation>
    <scope>NUCLEOTIDE SEQUENCE [LARGE SCALE GENOMIC DNA]</scope>
    <source>
        <strain evidence="1 2">DSM 21342</strain>
    </source>
</reference>
<sequence>METLSLTNDIKVMYVTAKSFPDGILEARQTLHKVIPFATNRKYFGLSRPEDGVGIVYRAAAEEINQGEAEQINCNTLVIKKGNYLGITISDYMHDLSSIGRTFKQLLESPDLDPQGYCVEWYLSKKDVKCMIRLKD</sequence>
<evidence type="ECO:0000313" key="1">
    <source>
        <dbReference type="EMBL" id="SMO36958.1"/>
    </source>
</evidence>
<dbReference type="EMBL" id="FXSZ01000001">
    <property type="protein sequence ID" value="SMO36958.1"/>
    <property type="molecule type" value="Genomic_DNA"/>
</dbReference>